<proteinExistence type="predicted"/>
<dbReference type="SUPFAM" id="SSF48452">
    <property type="entry name" value="TPR-like"/>
    <property type="match status" value="1"/>
</dbReference>
<keyword evidence="2" id="KW-1185">Reference proteome</keyword>
<dbReference type="InterPro" id="IPR011990">
    <property type="entry name" value="TPR-like_helical_dom_sf"/>
</dbReference>
<dbReference type="RefSeq" id="WP_221502075.1">
    <property type="nucleotide sequence ID" value="NZ_BAABFG010000005.1"/>
</dbReference>
<evidence type="ECO:0000313" key="1">
    <source>
        <dbReference type="EMBL" id="MBB4743788.1"/>
    </source>
</evidence>
<reference evidence="1 2" key="1">
    <citation type="submission" date="2020-08" db="EMBL/GenBank/DDBJ databases">
        <title>Sequencing the genomes of 1000 actinobacteria strains.</title>
        <authorList>
            <person name="Klenk H.-P."/>
        </authorList>
    </citation>
    <scope>NUCLEOTIDE SEQUENCE [LARGE SCALE GENOMIC DNA]</scope>
    <source>
        <strain evidence="1 2">DSM 45809</strain>
    </source>
</reference>
<sequence length="428" mass="46206">MRVEIDPSWWASGTWEGRPIREFLERRDVTAIFRFLHARGVSYASIGGLVGISPNRAAEIAKNIRQVTAYEVLDRVAEGLGIPRAVMGLGYETGAVVPAAPVEPESFSGGLAALRVQLDEALAASSVTAYQLEMIEEATHDHVRGYLSTAPSVVLKQVTAECAEVLALSRRRQPAAVQARLSGAAALLATLSADALMRLGDATNARLWYRTAAAASDDSGQSRLRVLVRAHAAMLPYYFGDPQQTITLAEHALAMSTTPCPLTALAAAARARALARTGAAEQARIAMRQARQLFDQVEGADNNAAFEFPARRLLFYLSGTAAWAGDRTTAYQLQEEALELYRANTTPSIDPALILMDRSMCLTQEHRAGEAAAVAREAVGCLPEPQRTEIVLSRARDIVAAVPTGQRHGPVLELDEYLRECGRHAPLP</sequence>
<evidence type="ECO:0000313" key="2">
    <source>
        <dbReference type="Proteomes" id="UP000546162"/>
    </source>
</evidence>
<organism evidence="1 2">
    <name type="scientific">Actinoplanes octamycinicus</name>
    <dbReference type="NCBI Taxonomy" id="135948"/>
    <lineage>
        <taxon>Bacteria</taxon>
        <taxon>Bacillati</taxon>
        <taxon>Actinomycetota</taxon>
        <taxon>Actinomycetes</taxon>
        <taxon>Micromonosporales</taxon>
        <taxon>Micromonosporaceae</taxon>
        <taxon>Actinoplanes</taxon>
    </lineage>
</organism>
<dbReference type="AlphaFoldDB" id="A0A7W7H4E3"/>
<gene>
    <name evidence="1" type="ORF">BJY16_007247</name>
</gene>
<comment type="caution">
    <text evidence="1">The sequence shown here is derived from an EMBL/GenBank/DDBJ whole genome shotgun (WGS) entry which is preliminary data.</text>
</comment>
<dbReference type="Proteomes" id="UP000546162">
    <property type="component" value="Unassembled WGS sequence"/>
</dbReference>
<name>A0A7W7H4E3_9ACTN</name>
<protein>
    <submittedName>
        <fullName evidence="1">Tetratricopeptide (TPR) repeat protein</fullName>
    </submittedName>
</protein>
<dbReference type="Gene3D" id="1.25.40.10">
    <property type="entry name" value="Tetratricopeptide repeat domain"/>
    <property type="match status" value="1"/>
</dbReference>
<dbReference type="EMBL" id="JACHNB010000001">
    <property type="protein sequence ID" value="MBB4743788.1"/>
    <property type="molecule type" value="Genomic_DNA"/>
</dbReference>
<accession>A0A7W7H4E3</accession>